<dbReference type="Proteomes" id="UP000567179">
    <property type="component" value="Unassembled WGS sequence"/>
</dbReference>
<proteinExistence type="predicted"/>
<sequence>MESKGGELMESAESMANQQEADGGRRAAPSESNPTPFKSIRESGKTRLEEEENGCQEDTIRNYKNSRFKFDLSASASPALTASPRRHTHTLQPPDTCTHLHTRTPPGTKLLGGAGRREREWKGKKYAPLWVVFLSFSCPCSTESTNDDGFTIPRKIYSDWAKSWPEIGVLIANGDLPGEATLPSADDPNDGTAFIWTDEYTEIYQDALYVRHKRIREWMSNNRRSALGLTSLESTMTSLLATTVAKGGRGRQLREVYQHMYKDEITAAVEAELKEFKPKPCA</sequence>
<dbReference type="AlphaFoldDB" id="A0A8H5AVX9"/>
<feature type="region of interest" description="Disordered" evidence="1">
    <location>
        <begin position="81"/>
        <end position="116"/>
    </location>
</feature>
<comment type="caution">
    <text evidence="2">The sequence shown here is derived from an EMBL/GenBank/DDBJ whole genome shotgun (WGS) entry which is preliminary data.</text>
</comment>
<keyword evidence="3" id="KW-1185">Reference proteome</keyword>
<evidence type="ECO:0000256" key="1">
    <source>
        <dbReference type="SAM" id="MobiDB-lite"/>
    </source>
</evidence>
<name>A0A8H5AVX9_9AGAR</name>
<reference evidence="2 3" key="1">
    <citation type="journal article" date="2020" name="ISME J.">
        <title>Uncovering the hidden diversity of litter-decomposition mechanisms in mushroom-forming fungi.</title>
        <authorList>
            <person name="Floudas D."/>
            <person name="Bentzer J."/>
            <person name="Ahren D."/>
            <person name="Johansson T."/>
            <person name="Persson P."/>
            <person name="Tunlid A."/>
        </authorList>
    </citation>
    <scope>NUCLEOTIDE SEQUENCE [LARGE SCALE GENOMIC DNA]</scope>
    <source>
        <strain evidence="2 3">CBS 101986</strain>
    </source>
</reference>
<evidence type="ECO:0000313" key="3">
    <source>
        <dbReference type="Proteomes" id="UP000567179"/>
    </source>
</evidence>
<gene>
    <name evidence="2" type="ORF">D9619_003867</name>
</gene>
<accession>A0A8H5AVX9</accession>
<feature type="region of interest" description="Disordered" evidence="1">
    <location>
        <begin position="1"/>
        <end position="60"/>
    </location>
</feature>
<feature type="compositionally biased region" description="Basic and acidic residues" evidence="1">
    <location>
        <begin position="39"/>
        <end position="48"/>
    </location>
</feature>
<dbReference type="EMBL" id="JAACJJ010000056">
    <property type="protein sequence ID" value="KAF5311934.1"/>
    <property type="molecule type" value="Genomic_DNA"/>
</dbReference>
<organism evidence="2 3">
    <name type="scientific">Psilocybe cf. subviscida</name>
    <dbReference type="NCBI Taxonomy" id="2480587"/>
    <lineage>
        <taxon>Eukaryota</taxon>
        <taxon>Fungi</taxon>
        <taxon>Dikarya</taxon>
        <taxon>Basidiomycota</taxon>
        <taxon>Agaricomycotina</taxon>
        <taxon>Agaricomycetes</taxon>
        <taxon>Agaricomycetidae</taxon>
        <taxon>Agaricales</taxon>
        <taxon>Agaricineae</taxon>
        <taxon>Strophariaceae</taxon>
        <taxon>Psilocybe</taxon>
    </lineage>
</organism>
<protein>
    <submittedName>
        <fullName evidence="2">Uncharacterized protein</fullName>
    </submittedName>
</protein>
<evidence type="ECO:0000313" key="2">
    <source>
        <dbReference type="EMBL" id="KAF5311934.1"/>
    </source>
</evidence>